<proteinExistence type="predicted"/>
<feature type="chain" id="PRO_5011502847" evidence="1">
    <location>
        <begin position="23"/>
        <end position="287"/>
    </location>
</feature>
<protein>
    <submittedName>
        <fullName evidence="2">YD repeat-containing protein</fullName>
    </submittedName>
</protein>
<reference evidence="2 3" key="1">
    <citation type="submission" date="2016-10" db="EMBL/GenBank/DDBJ databases">
        <authorList>
            <person name="de Groot N.N."/>
        </authorList>
    </citation>
    <scope>NUCLEOTIDE SEQUENCE [LARGE SCALE GENOMIC DNA]</scope>
    <source>
        <strain evidence="2 3">DSM 21039</strain>
    </source>
</reference>
<dbReference type="EMBL" id="FOBB01000004">
    <property type="protein sequence ID" value="SEM40063.1"/>
    <property type="molecule type" value="Genomic_DNA"/>
</dbReference>
<organism evidence="2 3">
    <name type="scientific">Chitinophaga rupis</name>
    <dbReference type="NCBI Taxonomy" id="573321"/>
    <lineage>
        <taxon>Bacteria</taxon>
        <taxon>Pseudomonadati</taxon>
        <taxon>Bacteroidota</taxon>
        <taxon>Chitinophagia</taxon>
        <taxon>Chitinophagales</taxon>
        <taxon>Chitinophagaceae</taxon>
        <taxon>Chitinophaga</taxon>
    </lineage>
</organism>
<sequence length="287" mass="33236">MHIKKYCLLAGCLLLFTARSMAQYYYQDIYNTRQTSSNMAQLKENNVRVQEVQSLDASMETDNDFRCQRILSPNFRQMRAITQSRGTGLSIMTSTFSAKGTLMKTTDSTESSITTIQYKYDTAGRLTDIHTSSLSEAGSSKFRVTETRTYLYDEKGHLASMIHKKSLGGNDSTTVLFKTDEQGHVIEEQEYGKNMRSPRIYYNYDAQGRLTDVLRYHTGKKRMLPDYMFEYDAQQRLSQMTTVNAETADYTVWKYKYDEKGLPLREECYGKEKALLGIVKYNYEFLK</sequence>
<name>A0A1H7Y247_9BACT</name>
<gene>
    <name evidence="2" type="ORF">SAMN04488505_104284</name>
</gene>
<keyword evidence="3" id="KW-1185">Reference proteome</keyword>
<evidence type="ECO:0000256" key="1">
    <source>
        <dbReference type="SAM" id="SignalP"/>
    </source>
</evidence>
<dbReference type="Proteomes" id="UP000198984">
    <property type="component" value="Unassembled WGS sequence"/>
</dbReference>
<evidence type="ECO:0000313" key="2">
    <source>
        <dbReference type="EMBL" id="SEM40063.1"/>
    </source>
</evidence>
<dbReference type="AlphaFoldDB" id="A0A1H7Y247"/>
<dbReference type="Gene3D" id="2.180.10.10">
    <property type="entry name" value="RHS repeat-associated core"/>
    <property type="match status" value="1"/>
</dbReference>
<keyword evidence="1" id="KW-0732">Signal</keyword>
<accession>A0A1H7Y247</accession>
<evidence type="ECO:0000313" key="3">
    <source>
        <dbReference type="Proteomes" id="UP000198984"/>
    </source>
</evidence>
<feature type="signal peptide" evidence="1">
    <location>
        <begin position="1"/>
        <end position="22"/>
    </location>
</feature>
<dbReference type="STRING" id="573321.SAMN04488505_104284"/>